<feature type="compositionally biased region" description="Basic and acidic residues" evidence="1">
    <location>
        <begin position="142"/>
        <end position="157"/>
    </location>
</feature>
<feature type="region of interest" description="Disordered" evidence="1">
    <location>
        <begin position="329"/>
        <end position="353"/>
    </location>
</feature>
<feature type="region of interest" description="Disordered" evidence="1">
    <location>
        <begin position="124"/>
        <end position="157"/>
    </location>
</feature>
<dbReference type="GeneID" id="80331992"/>
<dbReference type="RefSeq" id="WP_143979999.1">
    <property type="nucleotide sequence ID" value="NZ_CP041695.1"/>
</dbReference>
<name>A0A516NHM7_9NOCA</name>
<accession>A0A516NHM7</accession>
<dbReference type="KEGG" id="nod:FOH10_06230"/>
<feature type="region of interest" description="Disordered" evidence="1">
    <location>
        <begin position="41"/>
        <end position="62"/>
    </location>
</feature>
<dbReference type="EMBL" id="CP041695">
    <property type="protein sequence ID" value="QDP78405.1"/>
    <property type="molecule type" value="Genomic_DNA"/>
</dbReference>
<reference evidence="2 3" key="1">
    <citation type="submission" date="2019-07" db="EMBL/GenBank/DDBJ databases">
        <title>Complete Genome Sequence and Methylome Analysis of Nocardia otitidis-caviarum NEB252.</title>
        <authorList>
            <person name="Fomenkov A."/>
            <person name="Anton B.P."/>
            <person name="Vincze T."/>
            <person name="Roberts R.J."/>
        </authorList>
    </citation>
    <scope>NUCLEOTIDE SEQUENCE [LARGE SCALE GENOMIC DNA]</scope>
    <source>
        <strain evidence="2 3">NEB252</strain>
    </source>
</reference>
<evidence type="ECO:0000256" key="1">
    <source>
        <dbReference type="SAM" id="MobiDB-lite"/>
    </source>
</evidence>
<gene>
    <name evidence="2" type="ORF">FOH10_06230</name>
</gene>
<proteinExistence type="predicted"/>
<sequence>MAGQQGLVNAAFYGLHDAVTQFDQAIRGAAQQVRDAGSNFGDAIDAPVAPGTTIPAPAGSDPRTVASAAAFTQMFGRPPVTDVDWATAAVLNPYSYDPKYREVPPEIRVVRINPVEGQGLVRTSHFIEQRDVSNPQWNNPGGRDRGDDRGADPNFDPEHARVTTYIDYDNGIVVMRQNPSVVQNADGTPGEVRVSAPAGEVWQADDGSIRIRYSAGNPFAPGLAADPPILDGDGTTVNLDDHKMTVNGDLVFTPGRDGVTLAGTRTDYPSLEAYQDLPSGATRTIAIDPAATGRSWGPAVNLPFHHDIGNPDTVFPRFHDWNYEYDVPGNPTQSTPFGPVDTPPHVPLPKGMI</sequence>
<evidence type="ECO:0000313" key="2">
    <source>
        <dbReference type="EMBL" id="QDP78405.1"/>
    </source>
</evidence>
<organism evidence="2 3">
    <name type="scientific">Nocardia otitidiscaviarum</name>
    <dbReference type="NCBI Taxonomy" id="1823"/>
    <lineage>
        <taxon>Bacteria</taxon>
        <taxon>Bacillati</taxon>
        <taxon>Actinomycetota</taxon>
        <taxon>Actinomycetes</taxon>
        <taxon>Mycobacteriales</taxon>
        <taxon>Nocardiaceae</taxon>
        <taxon>Nocardia</taxon>
    </lineage>
</organism>
<dbReference type="Proteomes" id="UP000317039">
    <property type="component" value="Chromosome"/>
</dbReference>
<evidence type="ECO:0000313" key="3">
    <source>
        <dbReference type="Proteomes" id="UP000317039"/>
    </source>
</evidence>
<dbReference type="AlphaFoldDB" id="A0A516NHM7"/>
<protein>
    <submittedName>
        <fullName evidence="2">Uncharacterized protein</fullName>
    </submittedName>
</protein>